<proteinExistence type="predicted"/>
<feature type="compositionally biased region" description="Basic and acidic residues" evidence="1">
    <location>
        <begin position="459"/>
        <end position="493"/>
    </location>
</feature>
<comment type="caution">
    <text evidence="2">The sequence shown here is derived from an EMBL/GenBank/DDBJ whole genome shotgun (WGS) entry which is preliminary data.</text>
</comment>
<sequence length="584" mass="63194">MLLWLPDGFLTEGRNGKQVRSGPSNQRSTLVDVGSVAGPHDCRPEARQRRAGAQGAKMGVWAGLSEERMREEWAVGTEASMKKEGQVGRVLGGRGAGGGLVQRNRRGLDHGTTVVAQGRGARDQDGGSRGGKIWPADRLDVGPGREKGMKGNSRVLSLSSWVGLRGETRSSARSCDACEMLGPPDHSHHEFSLTAWYLPFLLSALLPWLLVPKVPRRMAVTAGPSVPLGQAADGSSKQSGQRRPQGKGGASVGLEEGMERGCTKDETLLIRSRPSDQSPHNGSYEVQSILPGGNQEHLLLGTEQAVPDETRPTHILPPGLWLPFPSLLLPSSTPLTPCSSSRATSELLGLAWPACGELRSRPTQPTPYFTSSLPTKALPRVLSLLTLLPTPATEEHHQRGMIHSAEEDGSFVSAFFTCPPTAVMDTCMTSQTTRLSQVWCGGCKGNCRVPSNHWQVLRHPRDRDREAQREGGKDEKETSRGRDQKREGDANRQEAIKRMVCREGAKPAKNAGSWGSLVGSGLISCGRCNKRRNRFWPLLASGGCRPSLTWDHITPVCLCGHISLCFPLIRMHVPAFQVHPGTPG</sequence>
<evidence type="ECO:0000313" key="3">
    <source>
        <dbReference type="Proteomes" id="UP000299084"/>
    </source>
</evidence>
<dbReference type="AlphaFoldDB" id="A0A5N4DCL9"/>
<dbReference type="Proteomes" id="UP000299084">
    <property type="component" value="Unassembled WGS sequence"/>
</dbReference>
<dbReference type="EMBL" id="JWIN03000013">
    <property type="protein sequence ID" value="KAB1268914.1"/>
    <property type="molecule type" value="Genomic_DNA"/>
</dbReference>
<evidence type="ECO:0000256" key="1">
    <source>
        <dbReference type="SAM" id="MobiDB-lite"/>
    </source>
</evidence>
<feature type="region of interest" description="Disordered" evidence="1">
    <location>
        <begin position="458"/>
        <end position="493"/>
    </location>
</feature>
<feature type="compositionally biased region" description="Basic and acidic residues" evidence="1">
    <location>
        <begin position="135"/>
        <end position="149"/>
    </location>
</feature>
<reference evidence="2 3" key="1">
    <citation type="journal article" date="2019" name="Mol. Ecol. Resour.">
        <title>Improving Illumina assemblies with Hi-C and long reads: an example with the North African dromedary.</title>
        <authorList>
            <person name="Elbers J.P."/>
            <person name="Rogers M.F."/>
            <person name="Perelman P.L."/>
            <person name="Proskuryakova A.A."/>
            <person name="Serdyukova N.A."/>
            <person name="Johnson W.E."/>
            <person name="Horin P."/>
            <person name="Corander J."/>
            <person name="Murphy D."/>
            <person name="Burger P.A."/>
        </authorList>
    </citation>
    <scope>NUCLEOTIDE SEQUENCE [LARGE SCALE GENOMIC DNA]</scope>
    <source>
        <strain evidence="2">Drom800</strain>
        <tissue evidence="2">Blood</tissue>
    </source>
</reference>
<name>A0A5N4DCL9_CAMDR</name>
<feature type="region of interest" description="Disordered" evidence="1">
    <location>
        <begin position="224"/>
        <end position="258"/>
    </location>
</feature>
<accession>A0A5N4DCL9</accession>
<feature type="compositionally biased region" description="Polar residues" evidence="1">
    <location>
        <begin position="233"/>
        <end position="242"/>
    </location>
</feature>
<keyword evidence="3" id="KW-1185">Reference proteome</keyword>
<protein>
    <submittedName>
        <fullName evidence="2">Uncharacterized protein</fullName>
    </submittedName>
</protein>
<feature type="region of interest" description="Disordered" evidence="1">
    <location>
        <begin position="118"/>
        <end position="150"/>
    </location>
</feature>
<evidence type="ECO:0000313" key="2">
    <source>
        <dbReference type="EMBL" id="KAB1268914.1"/>
    </source>
</evidence>
<organism evidence="2 3">
    <name type="scientific">Camelus dromedarius</name>
    <name type="common">Dromedary</name>
    <name type="synonym">Arabian camel</name>
    <dbReference type="NCBI Taxonomy" id="9838"/>
    <lineage>
        <taxon>Eukaryota</taxon>
        <taxon>Metazoa</taxon>
        <taxon>Chordata</taxon>
        <taxon>Craniata</taxon>
        <taxon>Vertebrata</taxon>
        <taxon>Euteleostomi</taxon>
        <taxon>Mammalia</taxon>
        <taxon>Eutheria</taxon>
        <taxon>Laurasiatheria</taxon>
        <taxon>Artiodactyla</taxon>
        <taxon>Tylopoda</taxon>
        <taxon>Camelidae</taxon>
        <taxon>Camelus</taxon>
    </lineage>
</organism>
<gene>
    <name evidence="2" type="ORF">Cadr_000013884</name>
</gene>
<feature type="region of interest" description="Disordered" evidence="1">
    <location>
        <begin position="13"/>
        <end position="54"/>
    </location>
</feature>